<reference evidence="3 4" key="1">
    <citation type="journal article" date="2011" name="Stand. Genomic Sci.">
        <title>Complete genome sequence of the hyperthermophilic chemolithoautotroph Pyrolobus fumarii type strain (1A).</title>
        <authorList>
            <person name="Anderson I."/>
            <person name="Goker M."/>
            <person name="Nolan M."/>
            <person name="Lucas S."/>
            <person name="Hammon N."/>
            <person name="Deshpande S."/>
            <person name="Cheng J.F."/>
            <person name="Tapia R."/>
            <person name="Han C."/>
            <person name="Goodwin L."/>
            <person name="Pitluck S."/>
            <person name="Huntemann M."/>
            <person name="Liolios K."/>
            <person name="Ivanova N."/>
            <person name="Pagani I."/>
            <person name="Mavromatis K."/>
            <person name="Ovchinikova G."/>
            <person name="Pati A."/>
            <person name="Chen A."/>
            <person name="Palaniappan K."/>
            <person name="Land M."/>
            <person name="Hauser L."/>
            <person name="Brambilla E.M."/>
            <person name="Huber H."/>
            <person name="Yasawong M."/>
            <person name="Rohde M."/>
            <person name="Spring S."/>
            <person name="Abt B."/>
            <person name="Sikorski J."/>
            <person name="Wirth R."/>
            <person name="Detter J.C."/>
            <person name="Woyke T."/>
            <person name="Bristow J."/>
            <person name="Eisen J.A."/>
            <person name="Markowitz V."/>
            <person name="Hugenholtz P."/>
            <person name="Kyrpides N.C."/>
            <person name="Klenk H.P."/>
            <person name="Lapidus A."/>
        </authorList>
    </citation>
    <scope>NUCLEOTIDE SEQUENCE [LARGE SCALE GENOMIC DNA]</scope>
    <source>
        <strain evidence="4">DSM 11204 / 1A</strain>
    </source>
</reference>
<dbReference type="PANTHER" id="PTHR30545">
    <property type="entry name" value="SUGAR FERMENTATION STIMULATION PROTEIN A"/>
    <property type="match status" value="1"/>
</dbReference>
<dbReference type="AlphaFoldDB" id="G0EH14"/>
<dbReference type="HOGENOM" id="CLU_052299_1_0_2"/>
<dbReference type="InterPro" id="IPR041465">
    <property type="entry name" value="SfsA_N"/>
</dbReference>
<dbReference type="Gene3D" id="3.40.1350.60">
    <property type="match status" value="1"/>
</dbReference>
<dbReference type="EMBL" id="CP002838">
    <property type="protein sequence ID" value="AEM38464.1"/>
    <property type="molecule type" value="Genomic_DNA"/>
</dbReference>
<dbReference type="InParanoid" id="G0EH14"/>
<dbReference type="KEGG" id="pfm:Pyrfu_0594"/>
<dbReference type="Pfam" id="PF17746">
    <property type="entry name" value="SfsA_N"/>
    <property type="match status" value="1"/>
</dbReference>
<evidence type="ECO:0000313" key="4">
    <source>
        <dbReference type="Proteomes" id="UP000001037"/>
    </source>
</evidence>
<feature type="domain" description="SfsA N-terminal OB" evidence="2">
    <location>
        <begin position="15"/>
        <end position="78"/>
    </location>
</feature>
<protein>
    <submittedName>
        <fullName evidence="3">Sugar fermentation stimulation protein</fullName>
    </submittedName>
</protein>
<evidence type="ECO:0000313" key="3">
    <source>
        <dbReference type="EMBL" id="AEM38464.1"/>
    </source>
</evidence>
<accession>G0EH14</accession>
<dbReference type="eggNOG" id="arCOG04115">
    <property type="taxonomic scope" value="Archaea"/>
</dbReference>
<dbReference type="OrthoDB" id="34139at2157"/>
<gene>
    <name evidence="3" type="ordered locus">Pyrfu_0594</name>
</gene>
<dbReference type="Pfam" id="PF03749">
    <property type="entry name" value="SfsA"/>
    <property type="match status" value="1"/>
</dbReference>
<dbReference type="RefSeq" id="WP_014026141.1">
    <property type="nucleotide sequence ID" value="NC_015931.1"/>
</dbReference>
<name>G0EH14_PYRF1</name>
<dbReference type="Gene3D" id="2.40.50.580">
    <property type="match status" value="1"/>
</dbReference>
<dbReference type="PANTHER" id="PTHR30545:SF2">
    <property type="entry name" value="SUGAR FERMENTATION STIMULATION PROTEIN A"/>
    <property type="match status" value="1"/>
</dbReference>
<dbReference type="InterPro" id="IPR005224">
    <property type="entry name" value="SfsA"/>
</dbReference>
<evidence type="ECO:0000259" key="1">
    <source>
        <dbReference type="Pfam" id="PF03749"/>
    </source>
</evidence>
<proteinExistence type="predicted"/>
<keyword evidence="4" id="KW-1185">Reference proteome</keyword>
<evidence type="ECO:0000259" key="2">
    <source>
        <dbReference type="Pfam" id="PF17746"/>
    </source>
</evidence>
<dbReference type="GeneID" id="11139056"/>
<sequence length="233" mass="25707">MHLLRVGSVYPCSVVRRVNRFVVEAYVGGSLERVYNTNTGRLEDVLVPGARAFCAESTSGRLRYRLVAVEYGGGYAVIDTRLQEEAFTVAVEVGAIGWLRGCRVARRRPRLARSVLDYLLECSDGEVLVELKSAVLRSPWGEALYPDCPTERGRRHLEELAWAARRGMRVAVVFVAGFPGARIVRPNPAGDPELPGKLLEALREGVEAHGIGLEYDPLTSSILLYNDNMPVVP</sequence>
<dbReference type="InterPro" id="IPR040452">
    <property type="entry name" value="SfsA_C"/>
</dbReference>
<dbReference type="Proteomes" id="UP000001037">
    <property type="component" value="Chromosome"/>
</dbReference>
<organism evidence="3 4">
    <name type="scientific">Pyrolobus fumarii (strain DSM 11204 / 1A)</name>
    <dbReference type="NCBI Taxonomy" id="694429"/>
    <lineage>
        <taxon>Archaea</taxon>
        <taxon>Thermoproteota</taxon>
        <taxon>Thermoprotei</taxon>
        <taxon>Desulfurococcales</taxon>
        <taxon>Pyrodictiaceae</taxon>
        <taxon>Pyrolobus</taxon>
    </lineage>
</organism>
<dbReference type="NCBIfam" id="TIGR00230">
    <property type="entry name" value="sfsA"/>
    <property type="match status" value="1"/>
</dbReference>
<dbReference type="CDD" id="cd22358">
    <property type="entry name" value="SfsA-like_archaeal"/>
    <property type="match status" value="1"/>
</dbReference>
<dbReference type="STRING" id="694429.Pyrfu_0594"/>
<feature type="domain" description="Sugar fermentation stimulation protein C-terminal" evidence="1">
    <location>
        <begin position="82"/>
        <end position="217"/>
    </location>
</feature>
<dbReference type="GO" id="GO:0003677">
    <property type="term" value="F:DNA binding"/>
    <property type="evidence" value="ECO:0007669"/>
    <property type="project" value="InterPro"/>
</dbReference>